<sequence>MSCRKVKSRTMASTVSFGRPLYLLPGMAASHELLCFGEGQSPTGRLDFMALYSTGSGRHITSLRPVCLRCLYNCCHCFRVLLRGTRRTQEGSLSQGLCGMQQTSGSLPSYTKPSFLGLDEVVLISRVGASCDGNFPREARLGGSSPGRHTDCRSYLE</sequence>
<gene>
    <name evidence="1" type="ORF">BCR43DRAFT_109198</name>
</gene>
<keyword evidence="2" id="KW-1185">Reference proteome</keyword>
<dbReference type="EMBL" id="MCGN01000012">
    <property type="protein sequence ID" value="ORY90332.1"/>
    <property type="molecule type" value="Genomic_DNA"/>
</dbReference>
<dbReference type="Proteomes" id="UP000242180">
    <property type="component" value="Unassembled WGS sequence"/>
</dbReference>
<protein>
    <submittedName>
        <fullName evidence="1">Uncharacterized protein</fullName>
    </submittedName>
</protein>
<reference evidence="1 2" key="1">
    <citation type="submission" date="2016-07" db="EMBL/GenBank/DDBJ databases">
        <title>Pervasive Adenine N6-methylation of Active Genes in Fungi.</title>
        <authorList>
            <consortium name="DOE Joint Genome Institute"/>
            <person name="Mondo S.J."/>
            <person name="Dannebaum R.O."/>
            <person name="Kuo R.C."/>
            <person name="Labutti K."/>
            <person name="Haridas S."/>
            <person name="Kuo A."/>
            <person name="Salamov A."/>
            <person name="Ahrendt S.R."/>
            <person name="Lipzen A."/>
            <person name="Sullivan W."/>
            <person name="Andreopoulos W.B."/>
            <person name="Clum A."/>
            <person name="Lindquist E."/>
            <person name="Daum C."/>
            <person name="Ramamoorthy G.K."/>
            <person name="Gryganskyi A."/>
            <person name="Culley D."/>
            <person name="Magnuson J.K."/>
            <person name="James T.Y."/>
            <person name="O'Malley M.A."/>
            <person name="Stajich J.E."/>
            <person name="Spatafora J.W."/>
            <person name="Visel A."/>
            <person name="Grigoriev I.V."/>
        </authorList>
    </citation>
    <scope>NUCLEOTIDE SEQUENCE [LARGE SCALE GENOMIC DNA]</scope>
    <source>
        <strain evidence="1 2">NRRL 2496</strain>
    </source>
</reference>
<accession>A0A1X2GZS5</accession>
<dbReference type="InParanoid" id="A0A1X2GZS5"/>
<organism evidence="1 2">
    <name type="scientific">Syncephalastrum racemosum</name>
    <name type="common">Filamentous fungus</name>
    <dbReference type="NCBI Taxonomy" id="13706"/>
    <lineage>
        <taxon>Eukaryota</taxon>
        <taxon>Fungi</taxon>
        <taxon>Fungi incertae sedis</taxon>
        <taxon>Mucoromycota</taxon>
        <taxon>Mucoromycotina</taxon>
        <taxon>Mucoromycetes</taxon>
        <taxon>Mucorales</taxon>
        <taxon>Syncephalastraceae</taxon>
        <taxon>Syncephalastrum</taxon>
    </lineage>
</organism>
<name>A0A1X2GZS5_SYNRA</name>
<evidence type="ECO:0000313" key="1">
    <source>
        <dbReference type="EMBL" id="ORY90332.1"/>
    </source>
</evidence>
<proteinExistence type="predicted"/>
<dbReference type="AlphaFoldDB" id="A0A1X2GZS5"/>
<comment type="caution">
    <text evidence="1">The sequence shown here is derived from an EMBL/GenBank/DDBJ whole genome shotgun (WGS) entry which is preliminary data.</text>
</comment>
<evidence type="ECO:0000313" key="2">
    <source>
        <dbReference type="Proteomes" id="UP000242180"/>
    </source>
</evidence>